<evidence type="ECO:0000259" key="2">
    <source>
        <dbReference type="Pfam" id="PF13660"/>
    </source>
</evidence>
<gene>
    <name evidence="3" type="ORF">CX676_04840</name>
</gene>
<dbReference type="Pfam" id="PF13660">
    <property type="entry name" value="DUF4147"/>
    <property type="match status" value="1"/>
</dbReference>
<name>A0A2H5EWA0_9RHOB</name>
<dbReference type="KEGG" id="pzh:CX676_04840"/>
<keyword evidence="4" id="KW-1185">Reference proteome</keyword>
<feature type="domain" description="MOFRL-associated" evidence="2">
    <location>
        <begin position="9"/>
        <end position="237"/>
    </location>
</feature>
<organism evidence="3 4">
    <name type="scientific">Paracoccus zhejiangensis</name>
    <dbReference type="NCBI Taxonomy" id="1077935"/>
    <lineage>
        <taxon>Bacteria</taxon>
        <taxon>Pseudomonadati</taxon>
        <taxon>Pseudomonadota</taxon>
        <taxon>Alphaproteobacteria</taxon>
        <taxon>Rhodobacterales</taxon>
        <taxon>Paracoccaceae</taxon>
        <taxon>Paracoccus</taxon>
    </lineage>
</organism>
<evidence type="ECO:0000313" key="3">
    <source>
        <dbReference type="EMBL" id="AUH63572.1"/>
    </source>
</evidence>
<dbReference type="OrthoDB" id="9766552at2"/>
<accession>A0A2H5EWA0</accession>
<keyword evidence="3" id="KW-0808">Transferase</keyword>
<dbReference type="PANTHER" id="PTHR12227:SF0">
    <property type="entry name" value="GLYCERATE KINASE"/>
    <property type="match status" value="1"/>
</dbReference>
<proteinExistence type="predicted"/>
<dbReference type="AlphaFoldDB" id="A0A2H5EWA0"/>
<feature type="domain" description="MOFRL" evidence="1">
    <location>
        <begin position="302"/>
        <end position="408"/>
    </location>
</feature>
<dbReference type="InterPro" id="IPR025286">
    <property type="entry name" value="MOFRL_assoc_dom"/>
</dbReference>
<dbReference type="PANTHER" id="PTHR12227">
    <property type="entry name" value="GLYCERATE KINASE"/>
    <property type="match status" value="1"/>
</dbReference>
<dbReference type="InterPro" id="IPR007835">
    <property type="entry name" value="MOFRL"/>
</dbReference>
<dbReference type="InterPro" id="IPR038614">
    <property type="entry name" value="GK_N_sf"/>
</dbReference>
<dbReference type="InterPro" id="IPR039760">
    <property type="entry name" value="MOFRL_protein"/>
</dbReference>
<dbReference type="GO" id="GO:0008887">
    <property type="term" value="F:glycerate kinase activity"/>
    <property type="evidence" value="ECO:0007669"/>
    <property type="project" value="InterPro"/>
</dbReference>
<dbReference type="Gene3D" id="3.40.1480.10">
    <property type="entry name" value="MOFRL domain"/>
    <property type="match status" value="1"/>
</dbReference>
<sequence>MTGSLRHHAETLFSVAVKAAEPAGALRASLARHPLPQPGPGGRILLIAVGKAAIPMAAEALAQLGDAPVEALVVTNRENFRPLPGATVMPAGHPIPDEDGLNAARAVIAALEAARAEDRVIALISGGGSAMLPAPAAGLSLADKAAANRLFLQRGLDIRETNLIRQQLSTLKGGGMVRLADPAPVTAYILSDVIGDDLAVVASGPTVAPIGTAEEARVLIAARGLGPMLPEAVRDHLASRTSQPANGPAAQNHLIGSNRQSLDAAVSAGETARIVNDRLTGDVSSAAAQIVAAATATSTEPACLIFGGETTVEIRGKGTGGRNQELALRVALAMPDLGRDWVFLSGGTDGRDGPTDAAGGLVDAGTALRIRAAGGDPAALLAENDSHAALKVAGDLLITGGTGTNVADVQILLLGARPEAPRNPHLTDTHSPSRKV</sequence>
<dbReference type="Gene3D" id="3.40.50.10180">
    <property type="entry name" value="Glycerate kinase, MOFRL-like N-terminal domain"/>
    <property type="match status" value="1"/>
</dbReference>
<evidence type="ECO:0000259" key="1">
    <source>
        <dbReference type="Pfam" id="PF05161"/>
    </source>
</evidence>
<keyword evidence="3" id="KW-0418">Kinase</keyword>
<dbReference type="SUPFAM" id="SSF82544">
    <property type="entry name" value="GckA/TtuD-like"/>
    <property type="match status" value="1"/>
</dbReference>
<reference evidence="3 4" key="1">
    <citation type="journal article" date="2013" name="Antonie Van Leeuwenhoek">
        <title>Paracoccus zhejiangensis sp. nov., isolated from activated sludge in wastewater-treatment system.</title>
        <authorList>
            <person name="Wu Z.G."/>
            <person name="Zhang D.F."/>
            <person name="Liu Y.L."/>
            <person name="Wang F."/>
            <person name="Jiang X."/>
            <person name="Li C."/>
            <person name="Li S.P."/>
            <person name="Hong Q."/>
            <person name="Li W.J."/>
        </authorList>
    </citation>
    <scope>NUCLEOTIDE SEQUENCE [LARGE SCALE GENOMIC DNA]</scope>
    <source>
        <strain evidence="3 4">J6</strain>
    </source>
</reference>
<dbReference type="Pfam" id="PF05161">
    <property type="entry name" value="MOFRL"/>
    <property type="match status" value="1"/>
</dbReference>
<dbReference type="GO" id="GO:0005737">
    <property type="term" value="C:cytoplasm"/>
    <property type="evidence" value="ECO:0007669"/>
    <property type="project" value="TreeGrafter"/>
</dbReference>
<dbReference type="Proteomes" id="UP000234530">
    <property type="component" value="Chromosome"/>
</dbReference>
<evidence type="ECO:0000313" key="4">
    <source>
        <dbReference type="Proteomes" id="UP000234530"/>
    </source>
</evidence>
<protein>
    <submittedName>
        <fullName evidence="3">Glycerate kinase</fullName>
    </submittedName>
</protein>
<dbReference type="EMBL" id="CP025430">
    <property type="protein sequence ID" value="AUH63572.1"/>
    <property type="molecule type" value="Genomic_DNA"/>
</dbReference>
<dbReference type="InterPro" id="IPR037035">
    <property type="entry name" value="GK-like_C_sf"/>
</dbReference>